<keyword evidence="1" id="KW-0732">Signal</keyword>
<sequence length="625" mass="68936">MTRYFFLFGLLFSFNLCVGQLGFCEGSKGDPIFQEDFGSGTGYGPALDPEITSYTYVTQDPQDGQYTISNQLGQQILSWHSYLPTYTLSNGRALIVNADYTSGQFFKTSISGLCENTSYEFSAYLINIYDPTSTACLNREIPINVRFEIWDETDTQLLKEGSTGVISSSASPKWEQYALTFKSESGQDKVILKMFNNGEGGCGNDLAIDDIIFRSCGDLTTISSPETNDTEFVVCEEETPVATILTATPDFSVYNTHVFQWQESVNSEIWSDIPGETGSIYNTPQLTSSKYYRVKVAEDQVNLNNNLCSSASEAFYIHVIKTPDPPLSLGDVSSCSNEPIPVLSVEIGEGETASWYDKPAGGNLLRGGSTTFQPDISGVYYVEAANLLYNCPASTRTAIEFTINESPQVEDEYLQLCPNSSLMLNAEVSGFNYQWSTGETSQSITINEAGDYRVTITSNQGCSAIKKFTISPIDDAEIESIASEGDSVIINPANSGTFEYSIDGINYQLSSVFNEVPSGVYTGYMRDMSGCKTVYKEFPHIVASKFITPNGDGYNDVFRLNGVSYFPASEIRVFDRYGKLLKSGSGEGFFWDGTLKGKNLPGGDYWYHILIEEYGVLKGHFSLKR</sequence>
<accession>A0ABS9EC40</accession>
<dbReference type="RefSeq" id="WP_236132597.1">
    <property type="nucleotide sequence ID" value="NZ_JAKGTH010000006.1"/>
</dbReference>
<dbReference type="EMBL" id="JAKGTH010000006">
    <property type="protein sequence ID" value="MCF4100451.1"/>
    <property type="molecule type" value="Genomic_DNA"/>
</dbReference>
<gene>
    <name evidence="3" type="ORF">L1I30_02115</name>
</gene>
<dbReference type="NCBIfam" id="TIGR04131">
    <property type="entry name" value="Bac_Flav_CTERM"/>
    <property type="match status" value="1"/>
</dbReference>
<proteinExistence type="predicted"/>
<keyword evidence="4" id="KW-1185">Reference proteome</keyword>
<protein>
    <submittedName>
        <fullName evidence="3">T9SS type B sorting domain-containing protein</fullName>
    </submittedName>
</protein>
<dbReference type="Pfam" id="PF19081">
    <property type="entry name" value="Ig_7"/>
    <property type="match status" value="1"/>
</dbReference>
<organism evidence="3 4">
    <name type="scientific">Gillisia lutea</name>
    <dbReference type="NCBI Taxonomy" id="2909668"/>
    <lineage>
        <taxon>Bacteria</taxon>
        <taxon>Pseudomonadati</taxon>
        <taxon>Bacteroidota</taxon>
        <taxon>Flavobacteriia</taxon>
        <taxon>Flavobacteriales</taxon>
        <taxon>Flavobacteriaceae</taxon>
        <taxon>Gillisia</taxon>
    </lineage>
</organism>
<feature type="domain" description="Ig-like" evidence="2">
    <location>
        <begin position="323"/>
        <end position="404"/>
    </location>
</feature>
<evidence type="ECO:0000256" key="1">
    <source>
        <dbReference type="SAM" id="SignalP"/>
    </source>
</evidence>
<reference evidence="3" key="1">
    <citation type="submission" date="2022-01" db="EMBL/GenBank/DDBJ databases">
        <title>Gillisia lutea sp. nov., isolated from marine plastic residues from the Malvarosa beach (Valencia, Spain).</title>
        <authorList>
            <person name="Vidal-Verdu A."/>
            <person name="Molina-Menor E."/>
            <person name="Satari L."/>
            <person name="Pascual J."/>
            <person name="Pereto J."/>
            <person name="Porcar M."/>
        </authorList>
    </citation>
    <scope>NUCLEOTIDE SEQUENCE</scope>
    <source>
        <strain evidence="3">M10.2A</strain>
    </source>
</reference>
<comment type="caution">
    <text evidence="3">The sequence shown here is derived from an EMBL/GenBank/DDBJ whole genome shotgun (WGS) entry which is preliminary data.</text>
</comment>
<dbReference type="InterPro" id="IPR044023">
    <property type="entry name" value="Ig_7"/>
</dbReference>
<evidence type="ECO:0000259" key="2">
    <source>
        <dbReference type="Pfam" id="PF19081"/>
    </source>
</evidence>
<dbReference type="Proteomes" id="UP001179363">
    <property type="component" value="Unassembled WGS sequence"/>
</dbReference>
<dbReference type="Gene3D" id="2.60.40.2700">
    <property type="match status" value="1"/>
</dbReference>
<feature type="signal peptide" evidence="1">
    <location>
        <begin position="1"/>
        <end position="19"/>
    </location>
</feature>
<name>A0ABS9EC40_9FLAO</name>
<evidence type="ECO:0000313" key="4">
    <source>
        <dbReference type="Proteomes" id="UP001179363"/>
    </source>
</evidence>
<evidence type="ECO:0000313" key="3">
    <source>
        <dbReference type="EMBL" id="MCF4100451.1"/>
    </source>
</evidence>
<feature type="chain" id="PRO_5047134942" evidence="1">
    <location>
        <begin position="20"/>
        <end position="625"/>
    </location>
</feature>
<dbReference type="Pfam" id="PF13585">
    <property type="entry name" value="CHU_C"/>
    <property type="match status" value="1"/>
</dbReference>
<dbReference type="InterPro" id="IPR026341">
    <property type="entry name" value="T9SS_type_B"/>
</dbReference>